<gene>
    <name evidence="1" type="ORF">Tci_014248</name>
</gene>
<name>A0A6L2K077_TANCI</name>
<proteinExistence type="predicted"/>
<sequence>MKLFQGMQLIQKLRHDQKRNIVTNLRVTPSWREIVSLTVLVKLASYTSPSNLDRFTLPSHSLRYSHAPPETSNNNNPFKSILGASVCANAHTPTIQLNNNTLNNNLDINYDYSTSGYESTSSFSSFPLQPLPRGDSVKGGFFLSGSIERGLSGPLDSNSLKLGLGNSNGVAYSAPLNTLDHRRRLLRHRFLARFLRADMGLIVRGASMEMICKG</sequence>
<dbReference type="EMBL" id="BKCJ010001547">
    <property type="protein sequence ID" value="GEU42270.1"/>
    <property type="molecule type" value="Genomic_DNA"/>
</dbReference>
<dbReference type="AlphaFoldDB" id="A0A6L2K077"/>
<comment type="caution">
    <text evidence="1">The sequence shown here is derived from an EMBL/GenBank/DDBJ whole genome shotgun (WGS) entry which is preliminary data.</text>
</comment>
<protein>
    <submittedName>
        <fullName evidence="1">Uncharacterized protein</fullName>
    </submittedName>
</protein>
<organism evidence="1">
    <name type="scientific">Tanacetum cinerariifolium</name>
    <name type="common">Dalmatian daisy</name>
    <name type="synonym">Chrysanthemum cinerariifolium</name>
    <dbReference type="NCBI Taxonomy" id="118510"/>
    <lineage>
        <taxon>Eukaryota</taxon>
        <taxon>Viridiplantae</taxon>
        <taxon>Streptophyta</taxon>
        <taxon>Embryophyta</taxon>
        <taxon>Tracheophyta</taxon>
        <taxon>Spermatophyta</taxon>
        <taxon>Magnoliopsida</taxon>
        <taxon>eudicotyledons</taxon>
        <taxon>Gunneridae</taxon>
        <taxon>Pentapetalae</taxon>
        <taxon>asterids</taxon>
        <taxon>campanulids</taxon>
        <taxon>Asterales</taxon>
        <taxon>Asteraceae</taxon>
        <taxon>Asteroideae</taxon>
        <taxon>Anthemideae</taxon>
        <taxon>Anthemidinae</taxon>
        <taxon>Tanacetum</taxon>
    </lineage>
</organism>
<accession>A0A6L2K077</accession>
<reference evidence="1" key="1">
    <citation type="journal article" date="2019" name="Sci. Rep.">
        <title>Draft genome of Tanacetum cinerariifolium, the natural source of mosquito coil.</title>
        <authorList>
            <person name="Yamashiro T."/>
            <person name="Shiraishi A."/>
            <person name="Satake H."/>
            <person name="Nakayama K."/>
        </authorList>
    </citation>
    <scope>NUCLEOTIDE SEQUENCE</scope>
</reference>
<evidence type="ECO:0000313" key="1">
    <source>
        <dbReference type="EMBL" id="GEU42270.1"/>
    </source>
</evidence>